<dbReference type="EMBL" id="JAKFFV010000003">
    <property type="protein sequence ID" value="MCF2497690.1"/>
    <property type="molecule type" value="Genomic_DNA"/>
</dbReference>
<dbReference type="AlphaFoldDB" id="A0A9X1QA45"/>
<reference evidence="1" key="1">
    <citation type="submission" date="2022-01" db="EMBL/GenBank/DDBJ databases">
        <title>Novel species in genus Dyadobacter.</title>
        <authorList>
            <person name="Ma C."/>
        </authorList>
    </citation>
    <scope>NUCLEOTIDE SEQUENCE</scope>
    <source>
        <strain evidence="1">CY357</strain>
    </source>
</reference>
<dbReference type="Pfam" id="PF01904">
    <property type="entry name" value="DUF72"/>
    <property type="match status" value="1"/>
</dbReference>
<dbReference type="PANTHER" id="PTHR30348">
    <property type="entry name" value="UNCHARACTERIZED PROTEIN YECE"/>
    <property type="match status" value="1"/>
</dbReference>
<dbReference type="InterPro" id="IPR002763">
    <property type="entry name" value="DUF72"/>
</dbReference>
<dbReference type="Gene3D" id="3.20.20.410">
    <property type="entry name" value="Protein of unknown function UPF0759"/>
    <property type="match status" value="1"/>
</dbReference>
<proteinExistence type="predicted"/>
<dbReference type="Proteomes" id="UP001139411">
    <property type="component" value="Unassembled WGS sequence"/>
</dbReference>
<evidence type="ECO:0000313" key="1">
    <source>
        <dbReference type="EMBL" id="MCF2497690.1"/>
    </source>
</evidence>
<accession>A0A9X1QA45</accession>
<dbReference type="RefSeq" id="WP_235177054.1">
    <property type="nucleotide sequence ID" value="NZ_JAKFFV010000003.1"/>
</dbReference>
<comment type="caution">
    <text evidence="1">The sequence shown here is derived from an EMBL/GenBank/DDBJ whole genome shotgun (WGS) entry which is preliminary data.</text>
</comment>
<protein>
    <submittedName>
        <fullName evidence="1">DUF72 domain-containing protein</fullName>
    </submittedName>
</protein>
<gene>
    <name evidence="1" type="ORF">L0661_05205</name>
</gene>
<name>A0A9X1QA45_9BACT</name>
<dbReference type="InterPro" id="IPR036520">
    <property type="entry name" value="UPF0759_sf"/>
</dbReference>
<sequence>MKATDRIHIGTSGWSYKHWKGIFYPNEMKPTDYISFYANHFSVSELNGSFYKLPTQATVLKWITMVPDDFLFCPKMSRYLSHMKKLHDPEEPLQRFFNIFEPVKQHLGPVLIQLPDNVKFNDVVVRPFYELLQSGYSDYRFAMEVRDESWFSDESLKLMKRHKVTLVFAQSEKFPYYEEITAKDIFIRFHGPESLYSSSYSDETLQEYALKFGEWIKQGHEVWAFFNNDVGGHALHNGAKLKELVAELTD</sequence>
<dbReference type="SUPFAM" id="SSF117396">
    <property type="entry name" value="TM1631-like"/>
    <property type="match status" value="1"/>
</dbReference>
<organism evidence="1 2">
    <name type="scientific">Dyadobacter chenhuakuii</name>
    <dbReference type="NCBI Taxonomy" id="2909339"/>
    <lineage>
        <taxon>Bacteria</taxon>
        <taxon>Pseudomonadati</taxon>
        <taxon>Bacteroidota</taxon>
        <taxon>Cytophagia</taxon>
        <taxon>Cytophagales</taxon>
        <taxon>Spirosomataceae</taxon>
        <taxon>Dyadobacter</taxon>
    </lineage>
</organism>
<dbReference type="PANTHER" id="PTHR30348:SF4">
    <property type="entry name" value="DUF72 DOMAIN-CONTAINING PROTEIN"/>
    <property type="match status" value="1"/>
</dbReference>
<evidence type="ECO:0000313" key="2">
    <source>
        <dbReference type="Proteomes" id="UP001139411"/>
    </source>
</evidence>